<evidence type="ECO:0000256" key="2">
    <source>
        <dbReference type="ARBA" id="ARBA00010701"/>
    </source>
</evidence>
<comment type="subcellular location">
    <subcellularLocation>
        <location evidence="1">Secreted</location>
    </subcellularLocation>
</comment>
<keyword evidence="8" id="KW-1185">Reference proteome</keyword>
<dbReference type="SUPFAM" id="SSF53474">
    <property type="entry name" value="alpha/beta-Hydrolases"/>
    <property type="match status" value="1"/>
</dbReference>
<organism evidence="7 8">
    <name type="scientific">Chilo suppressalis</name>
    <name type="common">Asiatic rice borer moth</name>
    <dbReference type="NCBI Taxonomy" id="168631"/>
    <lineage>
        <taxon>Eukaryota</taxon>
        <taxon>Metazoa</taxon>
        <taxon>Ecdysozoa</taxon>
        <taxon>Arthropoda</taxon>
        <taxon>Hexapoda</taxon>
        <taxon>Insecta</taxon>
        <taxon>Pterygota</taxon>
        <taxon>Neoptera</taxon>
        <taxon>Endopterygota</taxon>
        <taxon>Lepidoptera</taxon>
        <taxon>Glossata</taxon>
        <taxon>Ditrysia</taxon>
        <taxon>Pyraloidea</taxon>
        <taxon>Crambidae</taxon>
        <taxon>Crambinae</taxon>
        <taxon>Chilo</taxon>
    </lineage>
</organism>
<dbReference type="EMBL" id="OU963920">
    <property type="protein sequence ID" value="CAH0404086.1"/>
    <property type="molecule type" value="Genomic_DNA"/>
</dbReference>
<feature type="domain" description="Lipase" evidence="6">
    <location>
        <begin position="61"/>
        <end position="326"/>
    </location>
</feature>
<sequence>MARVLILLCTLAAVSAVPVQDPVIRKLVPDDIRYNYAEAEDGTLHLVDSWVKVSDLVKSARFNPDVDNQYHLFTRDNPNLSQPIVLGNREILSLTNFDPTKRVIVLIHGFLGSGTAGSNQALVPAFLAGEDVNVIVVDWSRGSHWGLNGIQVGRAVARFIDWLNSVTGATASQYHILGFSVGGHTAGIVARHVQGDVAYVTGLDPSSRWEIDEILSPNDASYVEVIHTSAGVNGWKDPLGHVDFYPNGGNIMPGCNLNIVCDHQRSYIYMAESVRTGGFTGWECRSQPEASIGSCSLPGRLRMGGLLPKTGSRGIFFLRTNRRAPFSQG</sequence>
<dbReference type="PRINTS" id="PR00821">
    <property type="entry name" value="TAGLIPASE"/>
</dbReference>
<dbReference type="PANTHER" id="PTHR11610">
    <property type="entry name" value="LIPASE"/>
    <property type="match status" value="1"/>
</dbReference>
<dbReference type="Proteomes" id="UP001153292">
    <property type="component" value="Chromosome 27"/>
</dbReference>
<dbReference type="Gene3D" id="3.40.50.1820">
    <property type="entry name" value="alpha/beta hydrolase"/>
    <property type="match status" value="1"/>
</dbReference>
<keyword evidence="5" id="KW-0732">Signal</keyword>
<evidence type="ECO:0000256" key="4">
    <source>
        <dbReference type="RuleBase" id="RU004262"/>
    </source>
</evidence>
<evidence type="ECO:0000259" key="6">
    <source>
        <dbReference type="Pfam" id="PF00151"/>
    </source>
</evidence>
<keyword evidence="3" id="KW-0964">Secreted</keyword>
<dbReference type="CDD" id="cd00707">
    <property type="entry name" value="Pancreat_lipase_like"/>
    <property type="match status" value="1"/>
</dbReference>
<evidence type="ECO:0000256" key="3">
    <source>
        <dbReference type="ARBA" id="ARBA00022525"/>
    </source>
</evidence>
<dbReference type="InterPro" id="IPR033906">
    <property type="entry name" value="Lipase_N"/>
</dbReference>
<feature type="signal peptide" evidence="5">
    <location>
        <begin position="1"/>
        <end position="16"/>
    </location>
</feature>
<evidence type="ECO:0000313" key="8">
    <source>
        <dbReference type="Proteomes" id="UP001153292"/>
    </source>
</evidence>
<dbReference type="Pfam" id="PF00151">
    <property type="entry name" value="Lipase"/>
    <property type="match status" value="1"/>
</dbReference>
<name>A0ABN8BCN9_CHISP</name>
<gene>
    <name evidence="7" type="ORF">CHILSU_LOCUS7395</name>
</gene>
<feature type="chain" id="PRO_5047434647" description="Lipase domain-containing protein" evidence="5">
    <location>
        <begin position="17"/>
        <end position="329"/>
    </location>
</feature>
<accession>A0ABN8BCN9</accession>
<comment type="similarity">
    <text evidence="2 4">Belongs to the AB hydrolase superfamily. Lipase family.</text>
</comment>
<proteinExistence type="inferred from homology"/>
<dbReference type="InterPro" id="IPR029058">
    <property type="entry name" value="AB_hydrolase_fold"/>
</dbReference>
<evidence type="ECO:0000256" key="5">
    <source>
        <dbReference type="SAM" id="SignalP"/>
    </source>
</evidence>
<reference evidence="7" key="1">
    <citation type="submission" date="2021-12" db="EMBL/GenBank/DDBJ databases">
        <authorList>
            <person name="King R."/>
        </authorList>
    </citation>
    <scope>NUCLEOTIDE SEQUENCE</scope>
</reference>
<protein>
    <recommendedName>
        <fullName evidence="6">Lipase domain-containing protein</fullName>
    </recommendedName>
</protein>
<dbReference type="InterPro" id="IPR013818">
    <property type="entry name" value="Lipase"/>
</dbReference>
<evidence type="ECO:0000256" key="1">
    <source>
        <dbReference type="ARBA" id="ARBA00004613"/>
    </source>
</evidence>
<evidence type="ECO:0000313" key="7">
    <source>
        <dbReference type="EMBL" id="CAH0404086.1"/>
    </source>
</evidence>
<dbReference type="InterPro" id="IPR000734">
    <property type="entry name" value="TAG_lipase"/>
</dbReference>